<dbReference type="EMBL" id="JASJOT010000012">
    <property type="protein sequence ID" value="MDJ1494898.1"/>
    <property type="molecule type" value="Genomic_DNA"/>
</dbReference>
<dbReference type="PANTHER" id="PTHR43737:SF1">
    <property type="entry name" value="DUF1501 DOMAIN-CONTAINING PROTEIN"/>
    <property type="match status" value="1"/>
</dbReference>
<sequence length="401" mass="44747">MKRRDFLSRSALTTAGTMLIPNFLKAFEKQHLNTLGLSNKKLVIIQLSGGNDGLNTVIPFRNDIYYKVRPKLAIESQHVLHLSDELGFNPALTGMKQLYDDGLLTILNSVGYPNPDRSHFRSMDIWQTASGSDEFLGTGWIGRYLDEACGGSCSQPYNAIEVDDTLSLAMKGDRLKGLAVSNPQKLYQLTHNKIITDINSAQHTEADHEQVSYLYKTLGETVSSAAYIYDKSKIYKTKVTYPPTELGRKLKTIAELILSGVETNIFYVSISGFDTHVNQKIRQGQLLKQYSEAMSTFIQDLKQNNQLNESLVMTFSEFGRRVAQNGSGGTDHGTANNVFLIGGKLQKPGLFNESPNLQNLDEGDLKYQIDFRSIYATLLKDWLGIDDKMIISNSAGHLKLV</sequence>
<comment type="caution">
    <text evidence="1">The sequence shown here is derived from an EMBL/GenBank/DDBJ whole genome shotgun (WGS) entry which is preliminary data.</text>
</comment>
<evidence type="ECO:0000313" key="1">
    <source>
        <dbReference type="EMBL" id="MDJ1494898.1"/>
    </source>
</evidence>
<dbReference type="InterPro" id="IPR010869">
    <property type="entry name" value="DUF1501"/>
</dbReference>
<evidence type="ECO:0000313" key="2">
    <source>
        <dbReference type="Proteomes" id="UP001228581"/>
    </source>
</evidence>
<dbReference type="Proteomes" id="UP001228581">
    <property type="component" value="Unassembled WGS sequence"/>
</dbReference>
<reference evidence="1 2" key="1">
    <citation type="submission" date="2023-05" db="EMBL/GenBank/DDBJ databases">
        <authorList>
            <person name="Zhang X."/>
        </authorList>
    </citation>
    <scope>NUCLEOTIDE SEQUENCE [LARGE SCALE GENOMIC DNA]</scope>
    <source>
        <strain evidence="1 2">DM2B3-1</strain>
    </source>
</reference>
<gene>
    <name evidence="1" type="ORF">QNI19_18310</name>
</gene>
<dbReference type="RefSeq" id="WP_313998455.1">
    <property type="nucleotide sequence ID" value="NZ_JASJOT010000012.1"/>
</dbReference>
<name>A0ABT7CMB6_9BACT</name>
<protein>
    <submittedName>
        <fullName evidence="1">DUF1501 domain-containing protein</fullName>
    </submittedName>
</protein>
<accession>A0ABT7CMB6</accession>
<dbReference type="Pfam" id="PF07394">
    <property type="entry name" value="DUF1501"/>
    <property type="match status" value="1"/>
</dbReference>
<proteinExistence type="predicted"/>
<dbReference type="PANTHER" id="PTHR43737">
    <property type="entry name" value="BLL7424 PROTEIN"/>
    <property type="match status" value="1"/>
</dbReference>
<organism evidence="1 2">
    <name type="scientific">Xanthocytophaga flava</name>
    <dbReference type="NCBI Taxonomy" id="3048013"/>
    <lineage>
        <taxon>Bacteria</taxon>
        <taxon>Pseudomonadati</taxon>
        <taxon>Bacteroidota</taxon>
        <taxon>Cytophagia</taxon>
        <taxon>Cytophagales</taxon>
        <taxon>Rhodocytophagaceae</taxon>
        <taxon>Xanthocytophaga</taxon>
    </lineage>
</organism>
<keyword evidence="2" id="KW-1185">Reference proteome</keyword>